<reference evidence="2 3" key="1">
    <citation type="submission" date="2024-11" db="EMBL/GenBank/DDBJ databases">
        <title>A near-complete genome assembly of Cinchona calisaya.</title>
        <authorList>
            <person name="Lian D.C."/>
            <person name="Zhao X.W."/>
            <person name="Wei L."/>
        </authorList>
    </citation>
    <scope>NUCLEOTIDE SEQUENCE [LARGE SCALE GENOMIC DNA]</scope>
    <source>
        <tissue evidence="2">Nenye</tissue>
    </source>
</reference>
<feature type="compositionally biased region" description="Basic and acidic residues" evidence="1">
    <location>
        <begin position="18"/>
        <end position="27"/>
    </location>
</feature>
<dbReference type="Proteomes" id="UP001630127">
    <property type="component" value="Unassembled WGS sequence"/>
</dbReference>
<dbReference type="AlphaFoldDB" id="A0ABD2ZJI3"/>
<feature type="region of interest" description="Disordered" evidence="1">
    <location>
        <begin position="1"/>
        <end position="49"/>
    </location>
</feature>
<organism evidence="2 3">
    <name type="scientific">Cinchona calisaya</name>
    <dbReference type="NCBI Taxonomy" id="153742"/>
    <lineage>
        <taxon>Eukaryota</taxon>
        <taxon>Viridiplantae</taxon>
        <taxon>Streptophyta</taxon>
        <taxon>Embryophyta</taxon>
        <taxon>Tracheophyta</taxon>
        <taxon>Spermatophyta</taxon>
        <taxon>Magnoliopsida</taxon>
        <taxon>eudicotyledons</taxon>
        <taxon>Gunneridae</taxon>
        <taxon>Pentapetalae</taxon>
        <taxon>asterids</taxon>
        <taxon>lamiids</taxon>
        <taxon>Gentianales</taxon>
        <taxon>Rubiaceae</taxon>
        <taxon>Cinchonoideae</taxon>
        <taxon>Cinchoneae</taxon>
        <taxon>Cinchona</taxon>
    </lineage>
</organism>
<accession>A0ABD2ZJI3</accession>
<evidence type="ECO:0000256" key="1">
    <source>
        <dbReference type="SAM" id="MobiDB-lite"/>
    </source>
</evidence>
<name>A0ABD2ZJI3_9GENT</name>
<proteinExistence type="predicted"/>
<evidence type="ECO:0000313" key="2">
    <source>
        <dbReference type="EMBL" id="KAL3519614.1"/>
    </source>
</evidence>
<evidence type="ECO:0000313" key="3">
    <source>
        <dbReference type="Proteomes" id="UP001630127"/>
    </source>
</evidence>
<keyword evidence="3" id="KW-1185">Reference proteome</keyword>
<sequence>MKERRKRKGWVQMSLEKQGGEEDRGENGGENGALKVGATGRESGKDGEKHGYSEIVCIEMETESITTVTIP</sequence>
<gene>
    <name evidence="2" type="ORF">ACH5RR_017763</name>
</gene>
<dbReference type="EMBL" id="JBJUIK010000008">
    <property type="protein sequence ID" value="KAL3519614.1"/>
    <property type="molecule type" value="Genomic_DNA"/>
</dbReference>
<protein>
    <submittedName>
        <fullName evidence="2">Uncharacterized protein</fullName>
    </submittedName>
</protein>
<comment type="caution">
    <text evidence="2">The sequence shown here is derived from an EMBL/GenBank/DDBJ whole genome shotgun (WGS) entry which is preliminary data.</text>
</comment>